<keyword evidence="3" id="KW-0812">Transmembrane</keyword>
<dbReference type="PANTHER" id="PTHR45138:SF9">
    <property type="entry name" value="DIGUANYLATE CYCLASE DGCM-RELATED"/>
    <property type="match status" value="1"/>
</dbReference>
<dbReference type="Gene3D" id="3.30.70.270">
    <property type="match status" value="1"/>
</dbReference>
<evidence type="ECO:0000256" key="4">
    <source>
        <dbReference type="SAM" id="SignalP"/>
    </source>
</evidence>
<comment type="caution">
    <text evidence="6">The sequence shown here is derived from an EMBL/GenBank/DDBJ whole genome shotgun (WGS) entry which is preliminary data.</text>
</comment>
<dbReference type="SUPFAM" id="SSF55073">
    <property type="entry name" value="Nucleotide cyclase"/>
    <property type="match status" value="1"/>
</dbReference>
<dbReference type="PANTHER" id="PTHR45138">
    <property type="entry name" value="REGULATORY COMPONENTS OF SENSORY TRANSDUCTION SYSTEM"/>
    <property type="match status" value="1"/>
</dbReference>
<accession>A0A318J0I3</accession>
<reference evidence="6 7" key="1">
    <citation type="submission" date="2018-05" db="EMBL/GenBank/DDBJ databases">
        <title>Genomic Encyclopedia of Type Strains, Phase IV (KMG-IV): sequencing the most valuable type-strain genomes for metagenomic binning, comparative biology and taxonomic classification.</title>
        <authorList>
            <person name="Goeker M."/>
        </authorList>
    </citation>
    <scope>NUCLEOTIDE SEQUENCE [LARGE SCALE GENOMIC DNA]</scope>
    <source>
        <strain evidence="6 7">DSM 19792</strain>
    </source>
</reference>
<evidence type="ECO:0000256" key="3">
    <source>
        <dbReference type="SAM" id="Phobius"/>
    </source>
</evidence>
<keyword evidence="3" id="KW-1133">Transmembrane helix</keyword>
<dbReference type="CDD" id="cd01949">
    <property type="entry name" value="GGDEF"/>
    <property type="match status" value="1"/>
</dbReference>
<name>A0A318J0I3_9BURK</name>
<feature type="domain" description="GGDEF" evidence="5">
    <location>
        <begin position="450"/>
        <end position="584"/>
    </location>
</feature>
<dbReference type="Gene3D" id="1.25.40.10">
    <property type="entry name" value="Tetratricopeptide repeat domain"/>
    <property type="match status" value="2"/>
</dbReference>
<feature type="transmembrane region" description="Helical" evidence="3">
    <location>
        <begin position="391"/>
        <end position="410"/>
    </location>
</feature>
<dbReference type="GO" id="GO:0052621">
    <property type="term" value="F:diguanylate cyclase activity"/>
    <property type="evidence" value="ECO:0007669"/>
    <property type="project" value="UniProtKB-EC"/>
</dbReference>
<gene>
    <name evidence="6" type="ORF">DFR42_110123</name>
</gene>
<dbReference type="FunFam" id="3.30.70.270:FF:000001">
    <property type="entry name" value="Diguanylate cyclase domain protein"/>
    <property type="match status" value="1"/>
</dbReference>
<dbReference type="GO" id="GO:1902201">
    <property type="term" value="P:negative regulation of bacterial-type flagellum-dependent cell motility"/>
    <property type="evidence" value="ECO:0007669"/>
    <property type="project" value="TreeGrafter"/>
</dbReference>
<dbReference type="PROSITE" id="PS50887">
    <property type="entry name" value="GGDEF"/>
    <property type="match status" value="1"/>
</dbReference>
<dbReference type="InterPro" id="IPR043128">
    <property type="entry name" value="Rev_trsase/Diguanyl_cyclase"/>
</dbReference>
<dbReference type="NCBIfam" id="TIGR00254">
    <property type="entry name" value="GGDEF"/>
    <property type="match status" value="1"/>
</dbReference>
<dbReference type="Proteomes" id="UP000247792">
    <property type="component" value="Unassembled WGS sequence"/>
</dbReference>
<proteinExistence type="predicted"/>
<evidence type="ECO:0000313" key="6">
    <source>
        <dbReference type="EMBL" id="PXX39757.1"/>
    </source>
</evidence>
<organism evidence="6 7">
    <name type="scientific">Undibacterium pigrum</name>
    <dbReference type="NCBI Taxonomy" id="401470"/>
    <lineage>
        <taxon>Bacteria</taxon>
        <taxon>Pseudomonadati</taxon>
        <taxon>Pseudomonadota</taxon>
        <taxon>Betaproteobacteria</taxon>
        <taxon>Burkholderiales</taxon>
        <taxon>Oxalobacteraceae</taxon>
        <taxon>Undibacterium</taxon>
    </lineage>
</organism>
<keyword evidence="4" id="KW-0732">Signal</keyword>
<evidence type="ECO:0000259" key="5">
    <source>
        <dbReference type="PROSITE" id="PS50887"/>
    </source>
</evidence>
<keyword evidence="3" id="KW-0472">Membrane</keyword>
<dbReference type="InterPro" id="IPR000160">
    <property type="entry name" value="GGDEF_dom"/>
</dbReference>
<feature type="signal peptide" evidence="4">
    <location>
        <begin position="1"/>
        <end position="25"/>
    </location>
</feature>
<comment type="catalytic activity">
    <reaction evidence="2">
        <text>2 GTP = 3',3'-c-di-GMP + 2 diphosphate</text>
        <dbReference type="Rhea" id="RHEA:24898"/>
        <dbReference type="ChEBI" id="CHEBI:33019"/>
        <dbReference type="ChEBI" id="CHEBI:37565"/>
        <dbReference type="ChEBI" id="CHEBI:58805"/>
        <dbReference type="EC" id="2.7.7.65"/>
    </reaction>
</comment>
<dbReference type="SUPFAM" id="SSF48452">
    <property type="entry name" value="TPR-like"/>
    <property type="match status" value="1"/>
</dbReference>
<dbReference type="InterPro" id="IPR011990">
    <property type="entry name" value="TPR-like_helical_dom_sf"/>
</dbReference>
<dbReference type="SMART" id="SM00267">
    <property type="entry name" value="GGDEF"/>
    <property type="match status" value="1"/>
</dbReference>
<evidence type="ECO:0000256" key="1">
    <source>
        <dbReference type="ARBA" id="ARBA00012528"/>
    </source>
</evidence>
<keyword evidence="7" id="KW-1185">Reference proteome</keyword>
<dbReference type="InterPro" id="IPR029787">
    <property type="entry name" value="Nucleotide_cyclase"/>
</dbReference>
<evidence type="ECO:0000256" key="2">
    <source>
        <dbReference type="ARBA" id="ARBA00034247"/>
    </source>
</evidence>
<dbReference type="EMBL" id="QJKB01000010">
    <property type="protein sequence ID" value="PXX39757.1"/>
    <property type="molecule type" value="Genomic_DNA"/>
</dbReference>
<dbReference type="GO" id="GO:0005886">
    <property type="term" value="C:plasma membrane"/>
    <property type="evidence" value="ECO:0007669"/>
    <property type="project" value="TreeGrafter"/>
</dbReference>
<feature type="chain" id="PRO_5016318587" description="diguanylate cyclase" evidence="4">
    <location>
        <begin position="26"/>
        <end position="586"/>
    </location>
</feature>
<dbReference type="EC" id="2.7.7.65" evidence="1"/>
<dbReference type="GO" id="GO:0043709">
    <property type="term" value="P:cell adhesion involved in single-species biofilm formation"/>
    <property type="evidence" value="ECO:0007669"/>
    <property type="project" value="TreeGrafter"/>
</dbReference>
<sequence>MSFRHLRIVVSVVLLIAGSIVSSYAQEKSTLTIDELLVQAGKEIKFSPEKTTDTLSKLQAFQSQFNEEQRDRFYVLGASAFGFKGRHKERVELVRSIIDKVTNPDNKVRLLYQLSSGYTHLGEYEHALVAMNESILLLPKLKSQFAKMDTLQAAITLLNSLRAFDESLAYAERLVEVGNEDEKTSVKCVGVADQVEINLLRGERQRARAILPEAIRICDERGSMVISQILRALAAIDLIDSGNYLQGKGAGIPLLKEFLEVNKGSDYRTQLEEALARAFLNTGNLEQAEHYGVLSYQHAKSGNAVHLMEKTAETMASIKRAQGQYPSSLEYYEAALVLKNRVLDDQLHKNLAFQRVKFDTQDKANQMSLLEQKNKILAVERELEKKNNQNLWLFISLVVVILVVLSLWLIKTLQQKNQFRQFSQTDGLTQAANRMHFISFANDAFKMRTGSVSVILFDMDLFKNINDTHGHATGDWVLKAVSETVKTHLRKVDLFGRLGGEEFGICMPDSSQASALQLAERCRMAIAMIDTEPSGHMFSLSASFGVATVDGNGLSNFDETLEAADKALYRSKAEGRNCVNVFRQAS</sequence>
<protein>
    <recommendedName>
        <fullName evidence="1">diguanylate cyclase</fullName>
        <ecNumber evidence="1">2.7.7.65</ecNumber>
    </recommendedName>
</protein>
<dbReference type="Pfam" id="PF00990">
    <property type="entry name" value="GGDEF"/>
    <property type="match status" value="1"/>
</dbReference>
<evidence type="ECO:0000313" key="7">
    <source>
        <dbReference type="Proteomes" id="UP000247792"/>
    </source>
</evidence>
<dbReference type="AlphaFoldDB" id="A0A318J0I3"/>
<dbReference type="InterPro" id="IPR050469">
    <property type="entry name" value="Diguanylate_Cyclase"/>
</dbReference>